<keyword evidence="6" id="KW-1185">Reference proteome</keyword>
<dbReference type="InterPro" id="IPR009057">
    <property type="entry name" value="Homeodomain-like_sf"/>
</dbReference>
<dbReference type="GO" id="GO:0000976">
    <property type="term" value="F:transcription cis-regulatory region binding"/>
    <property type="evidence" value="ECO:0007669"/>
    <property type="project" value="TreeGrafter"/>
</dbReference>
<keyword evidence="1" id="KW-0805">Transcription regulation</keyword>
<dbReference type="Gene3D" id="1.10.10.60">
    <property type="entry name" value="Homeodomain-like"/>
    <property type="match status" value="1"/>
</dbReference>
<evidence type="ECO:0000313" key="5">
    <source>
        <dbReference type="EMBL" id="KAB7738557.1"/>
    </source>
</evidence>
<dbReference type="SUPFAM" id="SSF46689">
    <property type="entry name" value="Homeodomain-like"/>
    <property type="match status" value="1"/>
</dbReference>
<dbReference type="EMBL" id="WESC01000020">
    <property type="protein sequence ID" value="KAB7738557.1"/>
    <property type="molecule type" value="Genomic_DNA"/>
</dbReference>
<protein>
    <submittedName>
        <fullName evidence="5">Helix-turn-helix domain-containing protein</fullName>
    </submittedName>
</protein>
<keyword evidence="3" id="KW-0804">Transcription</keyword>
<evidence type="ECO:0000259" key="4">
    <source>
        <dbReference type="PROSITE" id="PS01124"/>
    </source>
</evidence>
<feature type="domain" description="HTH araC/xylS-type" evidence="4">
    <location>
        <begin position="347"/>
        <end position="444"/>
    </location>
</feature>
<evidence type="ECO:0000256" key="3">
    <source>
        <dbReference type="ARBA" id="ARBA00023163"/>
    </source>
</evidence>
<comment type="caution">
    <text evidence="5">The sequence shown here is derived from an EMBL/GenBank/DDBJ whole genome shotgun (WGS) entry which is preliminary data.</text>
</comment>
<sequence length="468" mass="51842">MRPQPPLKSINAEPHVSSLRDLCAFSRPRCRSFFWRSLHQDKRPHANSGGRHISEIFSSEVEVRCGQCGGPMWTAHQSRNARQFFTKVQPVPRRRACTFLQVAPTAHEEGAGRNVARPDGGACGRIMKVQTAYIFALARALRESGVALSSLGHTDRPLDENEFYRLCGEAVMHAQDATLALRFGSSLHVASHGVLGCGLMSCSTLRQAAEFLVQHNPVRSARAHIRFMVDQREATLAMTPAIDMVDPTNFLTEAFFAAAVTAISELVGADLDGCRIEFSFEPRLPVDVYRQYLRMPVAFGKAANRLVGPRSMADAPLAAAQNVAAEIYVRQCGELLRMRHVALSYASEVRRVLMSARGRIPSEYDVARELNVSGRTLRRRLLCEGHSFQDILDDVRNNLAKTYLGQTGLNVAEVGVLLGFEDAANFRRAFRRWNGCSPQHFREVAGGSIRLSDARALVAKGSRSQVLR</sequence>
<dbReference type="SMART" id="SM00342">
    <property type="entry name" value="HTH_ARAC"/>
    <property type="match status" value="1"/>
</dbReference>
<accession>A0A6N6VGU0</accession>
<gene>
    <name evidence="5" type="ORF">F2P47_16725</name>
</gene>
<dbReference type="PANTHER" id="PTHR47894:SF1">
    <property type="entry name" value="HTH-TYPE TRANSCRIPTIONAL REGULATOR VQSM"/>
    <property type="match status" value="1"/>
</dbReference>
<evidence type="ECO:0000256" key="2">
    <source>
        <dbReference type="ARBA" id="ARBA00023125"/>
    </source>
</evidence>
<dbReference type="GO" id="GO:0005829">
    <property type="term" value="C:cytosol"/>
    <property type="evidence" value="ECO:0007669"/>
    <property type="project" value="TreeGrafter"/>
</dbReference>
<reference evidence="5 6" key="1">
    <citation type="submission" date="2019-09" db="EMBL/GenBank/DDBJ databases">
        <title>Parvibaculum sedimenti sp. nov., isolated from sediment.</title>
        <authorList>
            <person name="Wang Y."/>
        </authorList>
    </citation>
    <scope>NUCLEOTIDE SEQUENCE [LARGE SCALE GENOMIC DNA]</scope>
    <source>
        <strain evidence="5 6">HXT-9</strain>
    </source>
</reference>
<name>A0A6N6VGU0_9HYPH</name>
<dbReference type="PANTHER" id="PTHR47894">
    <property type="entry name" value="HTH-TYPE TRANSCRIPTIONAL REGULATOR GADX"/>
    <property type="match status" value="1"/>
</dbReference>
<keyword evidence="2" id="KW-0238">DNA-binding</keyword>
<proteinExistence type="predicted"/>
<dbReference type="Pfam" id="PF12625">
    <property type="entry name" value="Arabinose_bd"/>
    <property type="match status" value="1"/>
</dbReference>
<dbReference type="InterPro" id="IPR032687">
    <property type="entry name" value="AraC-type_N"/>
</dbReference>
<dbReference type="Proteomes" id="UP000468901">
    <property type="component" value="Unassembled WGS sequence"/>
</dbReference>
<dbReference type="PROSITE" id="PS01124">
    <property type="entry name" value="HTH_ARAC_FAMILY_2"/>
    <property type="match status" value="1"/>
</dbReference>
<dbReference type="Pfam" id="PF12833">
    <property type="entry name" value="HTH_18"/>
    <property type="match status" value="1"/>
</dbReference>
<dbReference type="InterPro" id="IPR018060">
    <property type="entry name" value="HTH_AraC"/>
</dbReference>
<dbReference type="AlphaFoldDB" id="A0A6N6VGU0"/>
<dbReference type="GO" id="GO:0003700">
    <property type="term" value="F:DNA-binding transcription factor activity"/>
    <property type="evidence" value="ECO:0007669"/>
    <property type="project" value="InterPro"/>
</dbReference>
<organism evidence="5 6">
    <name type="scientific">Parvibaculum sedimenti</name>
    <dbReference type="NCBI Taxonomy" id="2608632"/>
    <lineage>
        <taxon>Bacteria</taxon>
        <taxon>Pseudomonadati</taxon>
        <taxon>Pseudomonadota</taxon>
        <taxon>Alphaproteobacteria</taxon>
        <taxon>Hyphomicrobiales</taxon>
        <taxon>Parvibaculaceae</taxon>
        <taxon>Parvibaculum</taxon>
    </lineage>
</organism>
<evidence type="ECO:0000256" key="1">
    <source>
        <dbReference type="ARBA" id="ARBA00023015"/>
    </source>
</evidence>
<evidence type="ECO:0000313" key="6">
    <source>
        <dbReference type="Proteomes" id="UP000468901"/>
    </source>
</evidence>